<dbReference type="EMBL" id="KQ964340">
    <property type="protein sequence ID" value="KXJ84738.1"/>
    <property type="molecule type" value="Genomic_DNA"/>
</dbReference>
<protein>
    <recommendedName>
        <fullName evidence="1">BTB domain-containing protein</fullName>
    </recommendedName>
</protein>
<dbReference type="PANTHER" id="PTHR47843">
    <property type="entry name" value="BTB DOMAIN-CONTAINING PROTEIN-RELATED"/>
    <property type="match status" value="1"/>
</dbReference>
<dbReference type="Proteomes" id="UP000070501">
    <property type="component" value="Unassembled WGS sequence"/>
</dbReference>
<evidence type="ECO:0000313" key="3">
    <source>
        <dbReference type="Proteomes" id="UP000070501"/>
    </source>
</evidence>
<proteinExistence type="predicted"/>
<accession>A0A136IJ17</accession>
<feature type="domain" description="BTB" evidence="1">
    <location>
        <begin position="56"/>
        <end position="123"/>
    </location>
</feature>
<dbReference type="InParanoid" id="A0A136IJ17"/>
<dbReference type="OrthoDB" id="6359816at2759"/>
<dbReference type="CDD" id="cd18186">
    <property type="entry name" value="BTB_POZ_ZBTB_KLHL-like"/>
    <property type="match status" value="1"/>
</dbReference>
<keyword evidence="3" id="KW-1185">Reference proteome</keyword>
<dbReference type="STRING" id="196109.A0A136IJ17"/>
<evidence type="ECO:0000313" key="2">
    <source>
        <dbReference type="EMBL" id="KXJ84738.1"/>
    </source>
</evidence>
<reference evidence="3" key="1">
    <citation type="submission" date="2016-02" db="EMBL/GenBank/DDBJ databases">
        <title>Draft genome sequence of Microdochium bolleyi, a fungal endophyte of beachgrass.</title>
        <authorList>
            <consortium name="DOE Joint Genome Institute"/>
            <person name="David A.S."/>
            <person name="May G."/>
            <person name="Haridas S."/>
            <person name="Lim J."/>
            <person name="Wang M."/>
            <person name="Labutti K."/>
            <person name="Lipzen A."/>
            <person name="Barry K."/>
            <person name="Grigoriev I.V."/>
        </authorList>
    </citation>
    <scope>NUCLEOTIDE SEQUENCE [LARGE SCALE GENOMIC DNA]</scope>
    <source>
        <strain evidence="3">J235TASD1</strain>
    </source>
</reference>
<dbReference type="InterPro" id="IPR000210">
    <property type="entry name" value="BTB/POZ_dom"/>
</dbReference>
<dbReference type="PROSITE" id="PS50097">
    <property type="entry name" value="BTB"/>
    <property type="match status" value="1"/>
</dbReference>
<dbReference type="SUPFAM" id="SSF54695">
    <property type="entry name" value="POZ domain"/>
    <property type="match status" value="1"/>
</dbReference>
<dbReference type="AlphaFoldDB" id="A0A136IJ17"/>
<dbReference type="Pfam" id="PF00651">
    <property type="entry name" value="BTB"/>
    <property type="match status" value="1"/>
</dbReference>
<organism evidence="2 3">
    <name type="scientific">Microdochium bolleyi</name>
    <dbReference type="NCBI Taxonomy" id="196109"/>
    <lineage>
        <taxon>Eukaryota</taxon>
        <taxon>Fungi</taxon>
        <taxon>Dikarya</taxon>
        <taxon>Ascomycota</taxon>
        <taxon>Pezizomycotina</taxon>
        <taxon>Sordariomycetes</taxon>
        <taxon>Xylariomycetidae</taxon>
        <taxon>Xylariales</taxon>
        <taxon>Microdochiaceae</taxon>
        <taxon>Microdochium</taxon>
    </lineage>
</organism>
<name>A0A136IJ17_9PEZI</name>
<evidence type="ECO:0000259" key="1">
    <source>
        <dbReference type="PROSITE" id="PS50097"/>
    </source>
</evidence>
<dbReference type="PANTHER" id="PTHR47843:SF5">
    <property type="entry name" value="BTB_POZ DOMAIN PROTEIN"/>
    <property type="match status" value="1"/>
</dbReference>
<sequence>MPPRSTGGLIGGAKTVLEHSSFSTATAVPGRSPTTDLPQRELQEAVASLHLNNLYSDLTIASTTDKYPVHRAIVCPRSEFLAGWCRSNFSEVDARVLSLPEDDPFVVDTMIRCFYFLEYEVPVKQAQSQDGTGLPFDAKAFALAEQYFVQGLRTLPRKI</sequence>
<dbReference type="Gene3D" id="3.30.710.10">
    <property type="entry name" value="Potassium Channel Kv1.1, Chain A"/>
    <property type="match status" value="1"/>
</dbReference>
<gene>
    <name evidence="2" type="ORF">Micbo1qcDRAFT_227661</name>
</gene>
<dbReference type="InterPro" id="IPR011333">
    <property type="entry name" value="SKP1/BTB/POZ_sf"/>
</dbReference>